<organism evidence="1">
    <name type="scientific">Attheya septentrionalis</name>
    <dbReference type="NCBI Taxonomy" id="420275"/>
    <lineage>
        <taxon>Eukaryota</taxon>
        <taxon>Sar</taxon>
        <taxon>Stramenopiles</taxon>
        <taxon>Ochrophyta</taxon>
        <taxon>Bacillariophyta</taxon>
        <taxon>Coscinodiscophyceae</taxon>
        <taxon>Chaetocerotophycidae</taxon>
        <taxon>Chaetocerotales</taxon>
        <taxon>Attheyaceae</taxon>
        <taxon>Attheya</taxon>
    </lineage>
</organism>
<protein>
    <submittedName>
        <fullName evidence="1">Uncharacterized protein</fullName>
    </submittedName>
</protein>
<name>A0A7S2UTY6_9STRA</name>
<evidence type="ECO:0000313" key="1">
    <source>
        <dbReference type="EMBL" id="CAD9827997.1"/>
    </source>
</evidence>
<dbReference type="EMBL" id="HBHQ01029236">
    <property type="protein sequence ID" value="CAD9827997.1"/>
    <property type="molecule type" value="Transcribed_RNA"/>
</dbReference>
<dbReference type="AlphaFoldDB" id="A0A7S2UTY6"/>
<reference evidence="1" key="1">
    <citation type="submission" date="2021-01" db="EMBL/GenBank/DDBJ databases">
        <authorList>
            <person name="Corre E."/>
            <person name="Pelletier E."/>
            <person name="Niang G."/>
            <person name="Scheremetjew M."/>
            <person name="Finn R."/>
            <person name="Kale V."/>
            <person name="Holt S."/>
            <person name="Cochrane G."/>
            <person name="Meng A."/>
            <person name="Brown T."/>
            <person name="Cohen L."/>
        </authorList>
    </citation>
    <scope>NUCLEOTIDE SEQUENCE</scope>
    <source>
        <strain evidence="1">CCMP2084</strain>
    </source>
</reference>
<accession>A0A7S2UTY6</accession>
<sequence>MDNLTSPTLLYNLLNYLPDMAAAVFMTLNFLLQQPSLLNASVPFVTLQLALSFRKIIASVFLPPSNPHMQIGTSLAYLSSNIYSLKSIFLSRITLNVLLPTIQSIF</sequence>
<proteinExistence type="predicted"/>
<gene>
    <name evidence="1" type="ORF">ASEP1449_LOCUS19832</name>
</gene>